<gene>
    <name evidence="1" type="ORF">D9619_007107</name>
</gene>
<evidence type="ECO:0000313" key="2">
    <source>
        <dbReference type="Proteomes" id="UP000567179"/>
    </source>
</evidence>
<organism evidence="1 2">
    <name type="scientific">Psilocybe cf. subviscida</name>
    <dbReference type="NCBI Taxonomy" id="2480587"/>
    <lineage>
        <taxon>Eukaryota</taxon>
        <taxon>Fungi</taxon>
        <taxon>Dikarya</taxon>
        <taxon>Basidiomycota</taxon>
        <taxon>Agaricomycotina</taxon>
        <taxon>Agaricomycetes</taxon>
        <taxon>Agaricomycetidae</taxon>
        <taxon>Agaricales</taxon>
        <taxon>Agaricineae</taxon>
        <taxon>Strophariaceae</taxon>
        <taxon>Psilocybe</taxon>
    </lineage>
</organism>
<dbReference type="AlphaFoldDB" id="A0A8H5B1I1"/>
<keyword evidence="2" id="KW-1185">Reference proteome</keyword>
<protein>
    <submittedName>
        <fullName evidence="1">Uncharacterized protein</fullName>
    </submittedName>
</protein>
<accession>A0A8H5B1I1</accession>
<dbReference type="EMBL" id="JAACJJ010000043">
    <property type="protein sequence ID" value="KAF5315004.1"/>
    <property type="molecule type" value="Genomic_DNA"/>
</dbReference>
<evidence type="ECO:0000313" key="1">
    <source>
        <dbReference type="EMBL" id="KAF5315004.1"/>
    </source>
</evidence>
<reference evidence="1 2" key="1">
    <citation type="journal article" date="2020" name="ISME J.">
        <title>Uncovering the hidden diversity of litter-decomposition mechanisms in mushroom-forming fungi.</title>
        <authorList>
            <person name="Floudas D."/>
            <person name="Bentzer J."/>
            <person name="Ahren D."/>
            <person name="Johansson T."/>
            <person name="Persson P."/>
            <person name="Tunlid A."/>
        </authorList>
    </citation>
    <scope>NUCLEOTIDE SEQUENCE [LARGE SCALE GENOMIC DNA]</scope>
    <source>
        <strain evidence="1 2">CBS 101986</strain>
    </source>
</reference>
<dbReference type="OrthoDB" id="2973074at2759"/>
<sequence>MTTRGRRLVQVCQSNQLAVVNGTSIDDESPGSLTSFQSEIRGEGRKAVVDYAIAHAVATCSTAGPHDEWSEHMAPILHVSRVLFEVRGQKRRFEPLKHTELHLMDPPLDNMRNMLLVTEDSQFVFGSEVYATPDNWARIYAEGVCMNKGTSYTQGGAGVFQARYASVEGTRYSWRTNRLERVNGRQDEERASLTALLPALQAADIY</sequence>
<name>A0A8H5B1I1_9AGAR</name>
<proteinExistence type="predicted"/>
<comment type="caution">
    <text evidence="1">The sequence shown here is derived from an EMBL/GenBank/DDBJ whole genome shotgun (WGS) entry which is preliminary data.</text>
</comment>
<dbReference type="Proteomes" id="UP000567179">
    <property type="component" value="Unassembled WGS sequence"/>
</dbReference>